<keyword evidence="2" id="KW-1185">Reference proteome</keyword>
<gene>
    <name evidence="1" type="ORF">BHE90_014668</name>
</gene>
<proteinExistence type="predicted"/>
<evidence type="ECO:0000313" key="1">
    <source>
        <dbReference type="EMBL" id="RTE70925.1"/>
    </source>
</evidence>
<name>A0A430L5J1_9HYPO</name>
<comment type="caution">
    <text evidence="1">The sequence shown here is derived from an EMBL/GenBank/DDBJ whole genome shotgun (WGS) entry which is preliminary data.</text>
</comment>
<organism evidence="1 2">
    <name type="scientific">Fusarium euwallaceae</name>
    <dbReference type="NCBI Taxonomy" id="1147111"/>
    <lineage>
        <taxon>Eukaryota</taxon>
        <taxon>Fungi</taxon>
        <taxon>Dikarya</taxon>
        <taxon>Ascomycota</taxon>
        <taxon>Pezizomycotina</taxon>
        <taxon>Sordariomycetes</taxon>
        <taxon>Hypocreomycetidae</taxon>
        <taxon>Hypocreales</taxon>
        <taxon>Nectriaceae</taxon>
        <taxon>Fusarium</taxon>
        <taxon>Fusarium solani species complex</taxon>
    </lineage>
</organism>
<accession>A0A430L5J1</accession>
<evidence type="ECO:0000313" key="2">
    <source>
        <dbReference type="Proteomes" id="UP000287124"/>
    </source>
</evidence>
<dbReference type="Proteomes" id="UP000287124">
    <property type="component" value="Unassembled WGS sequence"/>
</dbReference>
<protein>
    <submittedName>
        <fullName evidence="1">Uncharacterized protein</fullName>
    </submittedName>
</protein>
<dbReference type="EMBL" id="MIKF01000413">
    <property type="protein sequence ID" value="RTE70925.1"/>
    <property type="molecule type" value="Genomic_DNA"/>
</dbReference>
<sequence length="75" mass="8595">MHAAHSRVISVGLLRGLPHRPFEPLAKRHLQLVTLGMSAKSCPFPYRRSRPRSHPDRPVFYACILLTLCSFPFQK</sequence>
<reference evidence="1 2" key="1">
    <citation type="submission" date="2017-06" db="EMBL/GenBank/DDBJ databases">
        <title>Comparative genomic analysis of Ambrosia Fusariam Clade fungi.</title>
        <authorList>
            <person name="Stajich J.E."/>
            <person name="Carrillo J."/>
            <person name="Kijimoto T."/>
            <person name="Eskalen A."/>
            <person name="O'Donnell K."/>
            <person name="Kasson M."/>
        </authorList>
    </citation>
    <scope>NUCLEOTIDE SEQUENCE [LARGE SCALE GENOMIC DNA]</scope>
    <source>
        <strain evidence="1 2">UCR1854</strain>
    </source>
</reference>
<dbReference type="AlphaFoldDB" id="A0A430L5J1"/>